<evidence type="ECO:0000259" key="5">
    <source>
        <dbReference type="Pfam" id="PF02784"/>
    </source>
</evidence>
<comment type="cofactor">
    <cofactor evidence="1">
        <name>pyridoxal 5'-phosphate</name>
        <dbReference type="ChEBI" id="CHEBI:597326"/>
    </cofactor>
</comment>
<feature type="domain" description="Orn/DAP/Arg decarboxylase 2 N-terminal" evidence="5">
    <location>
        <begin position="38"/>
        <end position="283"/>
    </location>
</feature>
<organism evidence="6">
    <name type="scientific">marine metagenome</name>
    <dbReference type="NCBI Taxonomy" id="408172"/>
    <lineage>
        <taxon>unclassified sequences</taxon>
        <taxon>metagenomes</taxon>
        <taxon>ecological metagenomes</taxon>
    </lineage>
</organism>
<dbReference type="InterPro" id="IPR000183">
    <property type="entry name" value="Orn/DAP/Arg_de-COase"/>
</dbReference>
<dbReference type="PANTHER" id="PTHR43727:SF2">
    <property type="entry name" value="GROUP IV DECARBOXYLASE"/>
    <property type="match status" value="1"/>
</dbReference>
<dbReference type="CDD" id="cd06828">
    <property type="entry name" value="PLPDE_III_DapDC"/>
    <property type="match status" value="1"/>
</dbReference>
<gene>
    <name evidence="6" type="ORF">METZ01_LOCUS82464</name>
</gene>
<dbReference type="InterPro" id="IPR002986">
    <property type="entry name" value="DAP_deCOOHase_LysA"/>
</dbReference>
<dbReference type="FunFam" id="3.20.20.10:FF:000003">
    <property type="entry name" value="Diaminopimelate decarboxylase"/>
    <property type="match status" value="1"/>
</dbReference>
<dbReference type="AlphaFoldDB" id="A0A381UNC3"/>
<reference evidence="6" key="1">
    <citation type="submission" date="2018-05" db="EMBL/GenBank/DDBJ databases">
        <authorList>
            <person name="Lanie J.A."/>
            <person name="Ng W.-L."/>
            <person name="Kazmierczak K.M."/>
            <person name="Andrzejewski T.M."/>
            <person name="Davidsen T.M."/>
            <person name="Wayne K.J."/>
            <person name="Tettelin H."/>
            <person name="Glass J.I."/>
            <person name="Rusch D."/>
            <person name="Podicherti R."/>
            <person name="Tsui H.-C.T."/>
            <person name="Winkler M.E."/>
        </authorList>
    </citation>
    <scope>NUCLEOTIDE SEQUENCE</scope>
</reference>
<keyword evidence="4" id="KW-0456">Lyase</keyword>
<evidence type="ECO:0000256" key="1">
    <source>
        <dbReference type="ARBA" id="ARBA00001933"/>
    </source>
</evidence>
<dbReference type="SUPFAM" id="SSF50621">
    <property type="entry name" value="Alanine racemase C-terminal domain-like"/>
    <property type="match status" value="1"/>
</dbReference>
<dbReference type="PANTHER" id="PTHR43727">
    <property type="entry name" value="DIAMINOPIMELATE DECARBOXYLASE"/>
    <property type="match status" value="1"/>
</dbReference>
<dbReference type="Gene3D" id="3.20.20.10">
    <property type="entry name" value="Alanine racemase"/>
    <property type="match status" value="1"/>
</dbReference>
<dbReference type="InterPro" id="IPR022644">
    <property type="entry name" value="De-COase2_N"/>
</dbReference>
<evidence type="ECO:0000256" key="4">
    <source>
        <dbReference type="ARBA" id="ARBA00023239"/>
    </source>
</evidence>
<evidence type="ECO:0000313" key="6">
    <source>
        <dbReference type="EMBL" id="SVA29610.1"/>
    </source>
</evidence>
<dbReference type="PRINTS" id="PR01181">
    <property type="entry name" value="DAPDCRBXLASE"/>
</dbReference>
<dbReference type="Pfam" id="PF02784">
    <property type="entry name" value="Orn_Arg_deC_N"/>
    <property type="match status" value="1"/>
</dbReference>
<dbReference type="PRINTS" id="PR01179">
    <property type="entry name" value="ODADCRBXLASE"/>
</dbReference>
<dbReference type="GO" id="GO:0008836">
    <property type="term" value="F:diaminopimelate decarboxylase activity"/>
    <property type="evidence" value="ECO:0007669"/>
    <property type="project" value="InterPro"/>
</dbReference>
<dbReference type="EMBL" id="UINC01006784">
    <property type="protein sequence ID" value="SVA29610.1"/>
    <property type="molecule type" value="Genomic_DNA"/>
</dbReference>
<dbReference type="InterPro" id="IPR029066">
    <property type="entry name" value="PLP-binding_barrel"/>
</dbReference>
<protein>
    <recommendedName>
        <fullName evidence="5">Orn/DAP/Arg decarboxylase 2 N-terminal domain-containing protein</fullName>
    </recommendedName>
</protein>
<dbReference type="HAMAP" id="MF_02120">
    <property type="entry name" value="LysA"/>
    <property type="match status" value="1"/>
</dbReference>
<dbReference type="SUPFAM" id="SSF51419">
    <property type="entry name" value="PLP-binding barrel"/>
    <property type="match status" value="1"/>
</dbReference>
<evidence type="ECO:0000256" key="3">
    <source>
        <dbReference type="ARBA" id="ARBA00022898"/>
    </source>
</evidence>
<dbReference type="Gene3D" id="2.40.37.10">
    <property type="entry name" value="Lyase, Ornithine Decarboxylase, Chain A, domain 1"/>
    <property type="match status" value="1"/>
</dbReference>
<keyword evidence="3" id="KW-0663">Pyridoxal phosphate</keyword>
<dbReference type="InterPro" id="IPR009006">
    <property type="entry name" value="Ala_racemase/Decarboxylase_C"/>
</dbReference>
<accession>A0A381UNC3</accession>
<proteinExistence type="inferred from homology"/>
<sequence length="417" mass="46668">MNTHPLYNLIQNSTLMTSLAKEYGTPLYIYSEERLLANLDRLNNALKTNFNKYHICYALKANSNPALIRKMKNHLRSIGADCSSPGELHAAKLAGIDTHECIYTGNYESPKDLQVAYNSGCHLNLDDITSFHRLKKIGIPNEISFRFNPGFGKGTFPQITTAGKKAKFGVPKENILEAYRLAKNAGVNRFGLQCMAGSGVLEVDYFPALLKAILDTVVEIQTKLDVHFSYISMGGGLGIPYHENESPLDIDTVFNDLGEIFHSYFGEVKNVPALWIEPGKYLVGDAGILLSKVTGIKKSYRTYIGLDSGMETLMRPALYNAYHRIHKIGYSDTEKMLTVDFTGRICENTDRLATERQFPKTKEGDLVAIMDTGAYGFSMSHNFNTRPRSSEIILNNGTSMLIRKRESIKDIFRNCIT</sequence>
<dbReference type="GO" id="GO:0009089">
    <property type="term" value="P:lysine biosynthetic process via diaminopimelate"/>
    <property type="evidence" value="ECO:0007669"/>
    <property type="project" value="InterPro"/>
</dbReference>
<dbReference type="NCBIfam" id="TIGR01048">
    <property type="entry name" value="lysA"/>
    <property type="match status" value="1"/>
</dbReference>
<keyword evidence="2" id="KW-0210">Decarboxylase</keyword>
<evidence type="ECO:0000256" key="2">
    <source>
        <dbReference type="ARBA" id="ARBA00022793"/>
    </source>
</evidence>
<name>A0A381UNC3_9ZZZZ</name>